<dbReference type="SUPFAM" id="SSF57756">
    <property type="entry name" value="Retrovirus zinc finger-like domains"/>
    <property type="match status" value="1"/>
</dbReference>
<dbReference type="Pfam" id="PF00098">
    <property type="entry name" value="zf-CCHC"/>
    <property type="match status" value="1"/>
</dbReference>
<evidence type="ECO:0000256" key="17">
    <source>
        <dbReference type="ARBA" id="ARBA00023268"/>
    </source>
</evidence>
<evidence type="ECO:0000256" key="13">
    <source>
        <dbReference type="ARBA" id="ARBA00022918"/>
    </source>
</evidence>
<feature type="domain" description="CCHC-type" evidence="20">
    <location>
        <begin position="235"/>
        <end position="249"/>
    </location>
</feature>
<evidence type="ECO:0000256" key="9">
    <source>
        <dbReference type="ARBA" id="ARBA00022801"/>
    </source>
</evidence>
<dbReference type="InterPro" id="IPR054722">
    <property type="entry name" value="PolX-like_BBD"/>
</dbReference>
<dbReference type="Proteomes" id="UP001153954">
    <property type="component" value="Unassembled WGS sequence"/>
</dbReference>
<feature type="domain" description="Integrase catalytic" evidence="21">
    <location>
        <begin position="456"/>
        <end position="633"/>
    </location>
</feature>
<evidence type="ECO:0000313" key="22">
    <source>
        <dbReference type="EMBL" id="CAH2088808.1"/>
    </source>
</evidence>
<evidence type="ECO:0000256" key="12">
    <source>
        <dbReference type="ARBA" id="ARBA00022908"/>
    </source>
</evidence>
<evidence type="ECO:0000256" key="1">
    <source>
        <dbReference type="ARBA" id="ARBA00002180"/>
    </source>
</evidence>
<evidence type="ECO:0000256" key="2">
    <source>
        <dbReference type="ARBA" id="ARBA00022612"/>
    </source>
</evidence>
<dbReference type="GO" id="GO:0003676">
    <property type="term" value="F:nucleic acid binding"/>
    <property type="evidence" value="ECO:0007669"/>
    <property type="project" value="InterPro"/>
</dbReference>
<comment type="function">
    <text evidence="1">The aspartyl protease (PR) mediates the proteolytic cleavages of the Gag and Gag-Pol polyproteins after assembly of the VLP.</text>
</comment>
<evidence type="ECO:0000256" key="15">
    <source>
        <dbReference type="ARBA" id="ARBA00023113"/>
    </source>
</evidence>
<dbReference type="Pfam" id="PF00665">
    <property type="entry name" value="rve"/>
    <property type="match status" value="1"/>
</dbReference>
<dbReference type="GO" id="GO:0004519">
    <property type="term" value="F:endonuclease activity"/>
    <property type="evidence" value="ECO:0007669"/>
    <property type="project" value="UniProtKB-KW"/>
</dbReference>
<keyword evidence="16" id="KW-0233">DNA recombination</keyword>
<reference evidence="22" key="1">
    <citation type="submission" date="2022-03" db="EMBL/GenBank/DDBJ databases">
        <authorList>
            <person name="Tunstrom K."/>
        </authorList>
    </citation>
    <scope>NUCLEOTIDE SEQUENCE</scope>
</reference>
<dbReference type="InterPro" id="IPR036875">
    <property type="entry name" value="Znf_CCHC_sf"/>
</dbReference>
<dbReference type="InterPro" id="IPR025724">
    <property type="entry name" value="GAG-pre-integrase_dom"/>
</dbReference>
<evidence type="ECO:0000256" key="7">
    <source>
        <dbReference type="ARBA" id="ARBA00022750"/>
    </source>
</evidence>
<dbReference type="EMBL" id="CAKOGL010000007">
    <property type="protein sequence ID" value="CAH2088808.1"/>
    <property type="molecule type" value="Genomic_DNA"/>
</dbReference>
<gene>
    <name evidence="22" type="ORF">EEDITHA_LOCUS4937</name>
</gene>
<keyword evidence="10" id="KW-0067">ATP-binding</keyword>
<organism evidence="22 23">
    <name type="scientific">Euphydryas editha</name>
    <name type="common">Edith's checkerspot</name>
    <dbReference type="NCBI Taxonomy" id="104508"/>
    <lineage>
        <taxon>Eukaryota</taxon>
        <taxon>Metazoa</taxon>
        <taxon>Ecdysozoa</taxon>
        <taxon>Arthropoda</taxon>
        <taxon>Hexapoda</taxon>
        <taxon>Insecta</taxon>
        <taxon>Pterygota</taxon>
        <taxon>Neoptera</taxon>
        <taxon>Endopterygota</taxon>
        <taxon>Lepidoptera</taxon>
        <taxon>Glossata</taxon>
        <taxon>Ditrysia</taxon>
        <taxon>Papilionoidea</taxon>
        <taxon>Nymphalidae</taxon>
        <taxon>Nymphalinae</taxon>
        <taxon>Euphydryas</taxon>
    </lineage>
</organism>
<evidence type="ECO:0000256" key="14">
    <source>
        <dbReference type="ARBA" id="ARBA00022932"/>
    </source>
</evidence>
<dbReference type="GO" id="GO:0006508">
    <property type="term" value="P:proteolysis"/>
    <property type="evidence" value="ECO:0007669"/>
    <property type="project" value="UniProtKB-KW"/>
</dbReference>
<evidence type="ECO:0000256" key="5">
    <source>
        <dbReference type="ARBA" id="ARBA00022723"/>
    </source>
</evidence>
<dbReference type="GO" id="GO:0008270">
    <property type="term" value="F:zinc ion binding"/>
    <property type="evidence" value="ECO:0007669"/>
    <property type="project" value="UniProtKB-KW"/>
</dbReference>
<sequence length="1294" mass="147199">MATNYIVNVPKLRGRENYSEWVFAAENFLILEGMMKCIKPEEDVRLFAEEDAKTKAKLILTIDSSLYVHIRNVSTTKELWEKLRALFDDSGFTRRISLLRNLISIRLENCGSMIAYVTQIIETGQKLCNTGFNLNDEWIGSLLLAGLPEKYAPMIMAIEHSGIQITTDAIKSKLLDMESGNGTNGMNDESNGALASGYRGWQHSSTARKSMVSKTNNHGGQHGMTLSTKAKKEIKCYRCKQTGHYKSQCTAEVSNNKRNERKQTNAFSAVFLSGNFNNQEWYVDSGASVHLTPNKQWLTNVSYEKEGQTIIVADKTKVPIACSGDIKISTIVNDCSFDVDIKNVYCVPKLTTNLLSVSQLIHKGNNVVFTTNACEIYNKNGTLVAYALLKNGVYKLQLQENMSAAAIISGELWHRRLGHVNSECLNKMQNAVDGLTLKEKVDITKSTCTICCEGKQARLPFTHVGKRSTEVLNIIHTDICGPMECESIGGSKYFILFVDDFSRMTAIYFLKNKNDALNSFREYKVLVENQTNKKIRIIRSDNGREFCNTEFNDYLKNMGIVHQTTCPYTPEQNGLCERMNRTLVEKARCMLFDAQLSKMFWAEATNTAVYLHNRTGLSILQGKTPYELWHSVKPDISHLRVFGSMVMVHIAKEKRQKWDKKAKKGILVGYADGSKGYRVYDPVKNVITTNRDVIVVEKENTTIAVTEKKNVNETSKSTDQPSSVGDDTLTSHEKSTNDSDSEYAPSEYEDVEESLQETVTTKREVRNRKQPDRYGFSSQQNVCFQETGDLTLQEALTGHEKEYWQKALKEELQCFEENQAWELVDAPNSGCVVQCKWVLKKKCDVDGKVLYRARLVAKGFTQRHGVDYNETFSPVVRYSTLRLLFALTVKLDFKTTHLDVKTAFLNGHLEEDIFMQKPDCFGDLNDGKVLKLKKAIYGLKQSSRMWYKKVDDCLCNIGYKKSKYEPCLFIKRNKKCVTVIALYVDDFFIFSNDCNEVINLKKYLENNFKIKDLGTIRQCLGMRVVCNNNSVTLDQEGYIDQLLGKFNMLDCHTSNTPMECKLNLSIDNKCDISIPYQCLIGSLMYLSVLTRPDISYSVSYMSQFNNCFTKEHWGHAKRILRYLKKTKHYALKYDSKLNSEIIGYVDADWGSDVISRRSYTGYVFKLSGAAISWESKKQKVVALSSTEAEYIGISECCKEALYLQNLQCEITDNLYTIILYNDNQSAQKLLFNPVFHNKSKHIDIRFHFCKEIIAQKLINVQYLCTADMPADLFTKSLSSIKHKVFVNAVGLIEG</sequence>
<keyword evidence="6" id="KW-0547">Nucleotide-binding</keyword>
<keyword evidence="14" id="KW-0239">DNA-directed DNA polymerase</keyword>
<keyword evidence="5" id="KW-0479">Metal-binding</keyword>
<dbReference type="GO" id="GO:0003887">
    <property type="term" value="F:DNA-directed DNA polymerase activity"/>
    <property type="evidence" value="ECO:0007669"/>
    <property type="project" value="UniProtKB-KW"/>
</dbReference>
<keyword evidence="12" id="KW-0229">DNA integration</keyword>
<feature type="region of interest" description="Disordered" evidence="19">
    <location>
        <begin position="711"/>
        <end position="773"/>
    </location>
</feature>
<keyword evidence="3" id="KW-0645">Protease</keyword>
<dbReference type="SUPFAM" id="SSF56672">
    <property type="entry name" value="DNA/RNA polymerases"/>
    <property type="match status" value="1"/>
</dbReference>
<keyword evidence="9" id="KW-0378">Hydrolase</keyword>
<keyword evidence="13" id="KW-0695">RNA-directed DNA polymerase</keyword>
<evidence type="ECO:0000256" key="4">
    <source>
        <dbReference type="ARBA" id="ARBA00022722"/>
    </source>
</evidence>
<dbReference type="GO" id="GO:0005524">
    <property type="term" value="F:ATP binding"/>
    <property type="evidence" value="ECO:0007669"/>
    <property type="project" value="UniProtKB-KW"/>
</dbReference>
<dbReference type="InterPro" id="IPR036397">
    <property type="entry name" value="RNaseH_sf"/>
</dbReference>
<dbReference type="Pfam" id="PF25597">
    <property type="entry name" value="SH3_retrovirus"/>
    <property type="match status" value="1"/>
</dbReference>
<keyword evidence="7" id="KW-0064">Aspartyl protease</keyword>
<keyword evidence="14" id="KW-0808">Transferase</keyword>
<protein>
    <recommendedName>
        <fullName evidence="24">Retrovirus-related Pol polyprotein from transposon TNT 1-94</fullName>
    </recommendedName>
</protein>
<keyword evidence="8" id="KW-0255">Endonuclease</keyword>
<dbReference type="SUPFAM" id="SSF53098">
    <property type="entry name" value="Ribonuclease H-like"/>
    <property type="match status" value="1"/>
</dbReference>
<evidence type="ECO:0000256" key="11">
    <source>
        <dbReference type="ARBA" id="ARBA00022842"/>
    </source>
</evidence>
<evidence type="ECO:0000256" key="8">
    <source>
        <dbReference type="ARBA" id="ARBA00022759"/>
    </source>
</evidence>
<keyword evidence="11" id="KW-0460">Magnesium</keyword>
<evidence type="ECO:0000259" key="21">
    <source>
        <dbReference type="PROSITE" id="PS50994"/>
    </source>
</evidence>
<dbReference type="InterPro" id="IPR001584">
    <property type="entry name" value="Integrase_cat-core"/>
</dbReference>
<keyword evidence="18" id="KW-0863">Zinc-finger</keyword>
<feature type="compositionally biased region" description="Polar residues" evidence="19">
    <location>
        <begin position="712"/>
        <end position="725"/>
    </location>
</feature>
<name>A0AAU9TQ23_EUPED</name>
<dbReference type="GO" id="GO:0042575">
    <property type="term" value="C:DNA polymerase complex"/>
    <property type="evidence" value="ECO:0007669"/>
    <property type="project" value="UniProtKB-ARBA"/>
</dbReference>
<keyword evidence="17" id="KW-0511">Multifunctional enzyme</keyword>
<dbReference type="InterPro" id="IPR013103">
    <property type="entry name" value="RVT_2"/>
</dbReference>
<dbReference type="Gene3D" id="3.30.420.10">
    <property type="entry name" value="Ribonuclease H-like superfamily/Ribonuclease H"/>
    <property type="match status" value="1"/>
</dbReference>
<dbReference type="InterPro" id="IPR012337">
    <property type="entry name" value="RNaseH-like_sf"/>
</dbReference>
<dbReference type="InterPro" id="IPR043502">
    <property type="entry name" value="DNA/RNA_pol_sf"/>
</dbReference>
<dbReference type="SMART" id="SM00343">
    <property type="entry name" value="ZnF_C2HC"/>
    <property type="match status" value="1"/>
</dbReference>
<proteinExistence type="predicted"/>
<dbReference type="Pfam" id="PF22936">
    <property type="entry name" value="Pol_BBD"/>
    <property type="match status" value="1"/>
</dbReference>
<keyword evidence="4" id="KW-0540">Nuclease</keyword>
<keyword evidence="18" id="KW-0862">Zinc</keyword>
<keyword evidence="2" id="KW-1188">Viral release from host cell</keyword>
<evidence type="ECO:0000256" key="19">
    <source>
        <dbReference type="SAM" id="MobiDB-lite"/>
    </source>
</evidence>
<keyword evidence="23" id="KW-1185">Reference proteome</keyword>
<dbReference type="PANTHER" id="PTHR42648">
    <property type="entry name" value="TRANSPOSASE, PUTATIVE-RELATED"/>
    <property type="match status" value="1"/>
</dbReference>
<evidence type="ECO:0000259" key="20">
    <source>
        <dbReference type="PROSITE" id="PS50158"/>
    </source>
</evidence>
<dbReference type="CDD" id="cd09272">
    <property type="entry name" value="RNase_HI_RT_Ty1"/>
    <property type="match status" value="1"/>
</dbReference>
<dbReference type="Pfam" id="PF07727">
    <property type="entry name" value="RVT_2"/>
    <property type="match status" value="1"/>
</dbReference>
<evidence type="ECO:0000256" key="18">
    <source>
        <dbReference type="PROSITE-ProRule" id="PRU00047"/>
    </source>
</evidence>
<evidence type="ECO:0000256" key="3">
    <source>
        <dbReference type="ARBA" id="ARBA00022670"/>
    </source>
</evidence>
<evidence type="ECO:0000256" key="16">
    <source>
        <dbReference type="ARBA" id="ARBA00023172"/>
    </source>
</evidence>
<dbReference type="InterPro" id="IPR057670">
    <property type="entry name" value="SH3_retrovirus"/>
</dbReference>
<dbReference type="GO" id="GO:0006310">
    <property type="term" value="P:DNA recombination"/>
    <property type="evidence" value="ECO:0007669"/>
    <property type="project" value="UniProtKB-KW"/>
</dbReference>
<dbReference type="Pfam" id="PF13976">
    <property type="entry name" value="gag_pre-integrs"/>
    <property type="match status" value="1"/>
</dbReference>
<keyword evidence="15" id="KW-0917">Virion maturation</keyword>
<evidence type="ECO:0000313" key="23">
    <source>
        <dbReference type="Proteomes" id="UP001153954"/>
    </source>
</evidence>
<dbReference type="PANTHER" id="PTHR42648:SF11">
    <property type="entry name" value="TRANSPOSON TY4-P GAG-POL POLYPROTEIN"/>
    <property type="match status" value="1"/>
</dbReference>
<dbReference type="PROSITE" id="PS50994">
    <property type="entry name" value="INTEGRASE"/>
    <property type="match status" value="1"/>
</dbReference>
<dbReference type="GO" id="GO:0015074">
    <property type="term" value="P:DNA integration"/>
    <property type="evidence" value="ECO:0007669"/>
    <property type="project" value="UniProtKB-KW"/>
</dbReference>
<evidence type="ECO:0000256" key="6">
    <source>
        <dbReference type="ARBA" id="ARBA00022741"/>
    </source>
</evidence>
<dbReference type="InterPro" id="IPR001878">
    <property type="entry name" value="Znf_CCHC"/>
</dbReference>
<keyword evidence="14" id="KW-0548">Nucleotidyltransferase</keyword>
<comment type="caution">
    <text evidence="22">The sequence shown here is derived from an EMBL/GenBank/DDBJ whole genome shotgun (WGS) entry which is preliminary data.</text>
</comment>
<dbReference type="Pfam" id="PF14223">
    <property type="entry name" value="Retrotran_gag_2"/>
    <property type="match status" value="1"/>
</dbReference>
<feature type="compositionally biased region" description="Basic and acidic residues" evidence="19">
    <location>
        <begin position="760"/>
        <end position="772"/>
    </location>
</feature>
<dbReference type="GO" id="GO:0004190">
    <property type="term" value="F:aspartic-type endopeptidase activity"/>
    <property type="evidence" value="ECO:0007669"/>
    <property type="project" value="UniProtKB-KW"/>
</dbReference>
<evidence type="ECO:0008006" key="24">
    <source>
        <dbReference type="Google" id="ProtNLM"/>
    </source>
</evidence>
<dbReference type="InterPro" id="IPR039537">
    <property type="entry name" value="Retrotran_Ty1/copia-like"/>
</dbReference>
<dbReference type="PROSITE" id="PS50158">
    <property type="entry name" value="ZF_CCHC"/>
    <property type="match status" value="1"/>
</dbReference>
<accession>A0AAU9TQ23</accession>
<dbReference type="GO" id="GO:0003964">
    <property type="term" value="F:RNA-directed DNA polymerase activity"/>
    <property type="evidence" value="ECO:0007669"/>
    <property type="project" value="UniProtKB-KW"/>
</dbReference>
<evidence type="ECO:0000256" key="10">
    <source>
        <dbReference type="ARBA" id="ARBA00022840"/>
    </source>
</evidence>